<feature type="region of interest" description="Disordered" evidence="7">
    <location>
        <begin position="363"/>
        <end position="439"/>
    </location>
</feature>
<evidence type="ECO:0000256" key="5">
    <source>
        <dbReference type="ARBA" id="ARBA00023004"/>
    </source>
</evidence>
<dbReference type="InterPro" id="IPR036909">
    <property type="entry name" value="Cyt_c-like_dom_sf"/>
</dbReference>
<feature type="compositionally biased region" description="Polar residues" evidence="7">
    <location>
        <begin position="426"/>
        <end position="439"/>
    </location>
</feature>
<dbReference type="PATRIC" id="fig|1249552.3.peg.1201"/>
<feature type="signal peptide" evidence="8">
    <location>
        <begin position="1"/>
        <end position="23"/>
    </location>
</feature>
<feature type="compositionally biased region" description="Gly residues" evidence="7">
    <location>
        <begin position="385"/>
        <end position="405"/>
    </location>
</feature>
<dbReference type="EMBL" id="CP013189">
    <property type="protein sequence ID" value="ALO45855.1"/>
    <property type="molecule type" value="Genomic_DNA"/>
</dbReference>
<keyword evidence="10" id="KW-0575">Peroxidase</keyword>
<dbReference type="GO" id="GO:0004130">
    <property type="term" value="F:cytochrome-c peroxidase activity"/>
    <property type="evidence" value="ECO:0007669"/>
    <property type="project" value="TreeGrafter"/>
</dbReference>
<dbReference type="RefSeq" id="WP_058021356.1">
    <property type="nucleotide sequence ID" value="NZ_CP013189.1"/>
</dbReference>
<protein>
    <submittedName>
        <fullName evidence="10">Cytochrome c peroxidase</fullName>
    </submittedName>
</protein>
<proteinExistence type="predicted"/>
<evidence type="ECO:0000256" key="8">
    <source>
        <dbReference type="SAM" id="SignalP"/>
    </source>
</evidence>
<dbReference type="AlphaFoldDB" id="A0A0S2KCZ3"/>
<dbReference type="GO" id="GO:0046872">
    <property type="term" value="F:metal ion binding"/>
    <property type="evidence" value="ECO:0007669"/>
    <property type="project" value="UniProtKB-KW"/>
</dbReference>
<feature type="domain" description="Cytochrome c" evidence="9">
    <location>
        <begin position="226"/>
        <end position="345"/>
    </location>
</feature>
<keyword evidence="11" id="KW-1185">Reference proteome</keyword>
<dbReference type="PANTHER" id="PTHR30600:SF7">
    <property type="entry name" value="CYTOCHROME C PEROXIDASE-RELATED"/>
    <property type="match status" value="1"/>
</dbReference>
<dbReference type="GO" id="GO:0020037">
    <property type="term" value="F:heme binding"/>
    <property type="evidence" value="ECO:0007669"/>
    <property type="project" value="InterPro"/>
</dbReference>
<evidence type="ECO:0000256" key="3">
    <source>
        <dbReference type="ARBA" id="ARBA00022723"/>
    </source>
</evidence>
<dbReference type="InterPro" id="IPR051395">
    <property type="entry name" value="Cytochrome_c_Peroxidase/MauG"/>
</dbReference>
<dbReference type="InterPro" id="IPR004852">
    <property type="entry name" value="Di-haem_cyt_c_peroxidsae"/>
</dbReference>
<gene>
    <name evidence="10" type="ORF">PS2015_1196</name>
</gene>
<keyword evidence="5 6" id="KW-0408">Iron</keyword>
<dbReference type="Gene3D" id="1.10.760.10">
    <property type="entry name" value="Cytochrome c-like domain"/>
    <property type="match status" value="2"/>
</dbReference>
<keyword evidence="8" id="KW-0732">Signal</keyword>
<dbReference type="PANTHER" id="PTHR30600">
    <property type="entry name" value="CYTOCHROME C PEROXIDASE-RELATED"/>
    <property type="match status" value="1"/>
</dbReference>
<evidence type="ECO:0000256" key="2">
    <source>
        <dbReference type="ARBA" id="ARBA00022617"/>
    </source>
</evidence>
<evidence type="ECO:0000256" key="6">
    <source>
        <dbReference type="PROSITE-ProRule" id="PRU00433"/>
    </source>
</evidence>
<sequence length="598" mass="64812" precursor="true">MRQAISKTLLFVAVSGAVSISSAQTQEAGVDSAHIAFLQALGEPALIGANADHELAPTAYRPVPAFRQDQLDADKLRLGFDLFHERRLSVDNSVGCNSCHSGMFGGTDGRTVSTGANGAQGLLNAPTTFNAAYNFRQFWDGRAVTLSDQALGPIENDLEMAHSLSAVLQMLEQDSNYPDEFSKVYPDGISVNNMADAIAYFQTVNFSRSTTPFVRHLDGQTGQLSEQALRGWQRFDEVGCLSCHNGINLGGNSYQTLGAALDYFVEHRVAGPADNGVFNRTQREEDLHLFKVPTLHGVAETAPYFHDGSIDTLEAAIEEMGEHQLGRMLSEQDVEDIAAFLRSLGGRPMGMAMGSMGMGRGMGMRQPQTQGQGHGQEHNHEMNHGGQGMGRGQGMNHGSGSQGGGMHHDQGRMSRHGSMPGAMGSNDGTGSAPENPSSITITTSHQKAYAIAIQVAESAPERLIAEMQKVVQDEVKNYDFLQFEHLELIRHARALQHTPATLSSAQAAGLAQAAEQLLEQAHKLEWIIADFLRAVAMRKIMESHIEEPELSELAAELGDPVQQRDNYQRVALNLIGDMQETGISELAAGMRRLYSDSQ</sequence>
<evidence type="ECO:0000256" key="7">
    <source>
        <dbReference type="SAM" id="MobiDB-lite"/>
    </source>
</evidence>
<dbReference type="STRING" id="1249552.PS2015_1196"/>
<accession>A0A0S2KCZ3</accession>
<dbReference type="InterPro" id="IPR009056">
    <property type="entry name" value="Cyt_c-like_dom"/>
</dbReference>
<evidence type="ECO:0000256" key="4">
    <source>
        <dbReference type="ARBA" id="ARBA00023002"/>
    </source>
</evidence>
<keyword evidence="4" id="KW-0560">Oxidoreductase</keyword>
<evidence type="ECO:0000259" key="9">
    <source>
        <dbReference type="PROSITE" id="PS51007"/>
    </source>
</evidence>
<dbReference type="KEGG" id="pspi:PS2015_1196"/>
<evidence type="ECO:0000313" key="11">
    <source>
        <dbReference type="Proteomes" id="UP000065641"/>
    </source>
</evidence>
<feature type="domain" description="Cytochrome c" evidence="9">
    <location>
        <begin position="74"/>
        <end position="205"/>
    </location>
</feature>
<dbReference type="GO" id="GO:0030313">
    <property type="term" value="C:cell envelope"/>
    <property type="evidence" value="ECO:0007669"/>
    <property type="project" value="UniProtKB-SubCell"/>
</dbReference>
<dbReference type="Pfam" id="PF03150">
    <property type="entry name" value="CCP_MauG"/>
    <property type="match status" value="1"/>
</dbReference>
<evidence type="ECO:0000256" key="1">
    <source>
        <dbReference type="ARBA" id="ARBA00004196"/>
    </source>
</evidence>
<keyword evidence="3 6" id="KW-0479">Metal-binding</keyword>
<dbReference type="PROSITE" id="PS51007">
    <property type="entry name" value="CYTC"/>
    <property type="match status" value="2"/>
</dbReference>
<keyword evidence="2 6" id="KW-0349">Heme</keyword>
<feature type="chain" id="PRO_5006601636" evidence="8">
    <location>
        <begin position="24"/>
        <end position="598"/>
    </location>
</feature>
<organism evidence="10 11">
    <name type="scientific">Pseudohongiella spirulinae</name>
    <dbReference type="NCBI Taxonomy" id="1249552"/>
    <lineage>
        <taxon>Bacteria</taxon>
        <taxon>Pseudomonadati</taxon>
        <taxon>Pseudomonadota</taxon>
        <taxon>Gammaproteobacteria</taxon>
        <taxon>Pseudomonadales</taxon>
        <taxon>Pseudohongiellaceae</taxon>
        <taxon>Pseudohongiella</taxon>
    </lineage>
</organism>
<name>A0A0S2KCZ3_9GAMM</name>
<reference evidence="10 11" key="1">
    <citation type="submission" date="2015-11" db="EMBL/GenBank/DDBJ databases">
        <authorList>
            <person name="Zhang Y."/>
            <person name="Guo Z."/>
        </authorList>
    </citation>
    <scope>NUCLEOTIDE SEQUENCE [LARGE SCALE GENOMIC DNA]</scope>
    <source>
        <strain evidence="10 11">KCTC 32221</strain>
    </source>
</reference>
<dbReference type="GO" id="GO:0009055">
    <property type="term" value="F:electron transfer activity"/>
    <property type="evidence" value="ECO:0007669"/>
    <property type="project" value="InterPro"/>
</dbReference>
<evidence type="ECO:0000313" key="10">
    <source>
        <dbReference type="EMBL" id="ALO45855.1"/>
    </source>
</evidence>
<dbReference type="OrthoDB" id="9805202at2"/>
<dbReference type="Proteomes" id="UP000065641">
    <property type="component" value="Chromosome"/>
</dbReference>
<comment type="subcellular location">
    <subcellularLocation>
        <location evidence="1">Cell envelope</location>
    </subcellularLocation>
</comment>
<dbReference type="SUPFAM" id="SSF46626">
    <property type="entry name" value="Cytochrome c"/>
    <property type="match status" value="2"/>
</dbReference>